<name>A0A1D1XGM2_9ARAE</name>
<feature type="region of interest" description="Disordered" evidence="1">
    <location>
        <begin position="1"/>
        <end position="71"/>
    </location>
</feature>
<evidence type="ECO:0000256" key="1">
    <source>
        <dbReference type="SAM" id="MobiDB-lite"/>
    </source>
</evidence>
<reference evidence="2" key="1">
    <citation type="submission" date="2015-07" db="EMBL/GenBank/DDBJ databases">
        <title>Transcriptome Assembly of Anthurium amnicola.</title>
        <authorList>
            <person name="Suzuki J."/>
        </authorList>
    </citation>
    <scope>NUCLEOTIDE SEQUENCE</scope>
</reference>
<sequence length="329" mass="34453">IDPNTHKPLSEVEAGGEDGQAAARGGGGGKTAPGATDELNVMDPSAVGNSNPATAAFPSEPTPPLVPPDRYLLSSPGGGAARCSTATPPTKELFLDRYIQESSSPSCRPSDTVGYLPPQQLNYGSHCGNNASSLGPAVNMNPLLWFNQNCRSFDVVGPEFNYDALPGGGVPPAMSSVLLRRQVDMKHMINLPNENPPLGCIGMNDAQFWGPGTSSNSCGSSGNNSSISSSLLDSNLFSWPELAPGKAAAAAVPIEGEPEELKWSEYLHGGPPVTVASQSHNQGPYDEVKAESQFGIGGLSTWHQNQQQLQSSYMCGKDFHKISAAFGQI</sequence>
<proteinExistence type="predicted"/>
<protein>
    <submittedName>
        <fullName evidence="2">Uncharacterized protein</fullName>
    </submittedName>
</protein>
<dbReference type="AlphaFoldDB" id="A0A1D1XGM2"/>
<organism evidence="2">
    <name type="scientific">Anthurium amnicola</name>
    <dbReference type="NCBI Taxonomy" id="1678845"/>
    <lineage>
        <taxon>Eukaryota</taxon>
        <taxon>Viridiplantae</taxon>
        <taxon>Streptophyta</taxon>
        <taxon>Embryophyta</taxon>
        <taxon>Tracheophyta</taxon>
        <taxon>Spermatophyta</taxon>
        <taxon>Magnoliopsida</taxon>
        <taxon>Liliopsida</taxon>
        <taxon>Araceae</taxon>
        <taxon>Pothoideae</taxon>
        <taxon>Potheae</taxon>
        <taxon>Anthurium</taxon>
    </lineage>
</organism>
<feature type="non-terminal residue" evidence="2">
    <location>
        <position position="1"/>
    </location>
</feature>
<feature type="compositionally biased region" description="Basic and acidic residues" evidence="1">
    <location>
        <begin position="1"/>
        <end position="10"/>
    </location>
</feature>
<evidence type="ECO:0000313" key="2">
    <source>
        <dbReference type="EMBL" id="JAT41411.1"/>
    </source>
</evidence>
<dbReference type="EMBL" id="GDJX01026525">
    <property type="protein sequence ID" value="JAT41411.1"/>
    <property type="molecule type" value="Transcribed_RNA"/>
</dbReference>
<gene>
    <name evidence="2" type="ORF">g.23287</name>
</gene>
<accession>A0A1D1XGM2</accession>